<feature type="compositionally biased region" description="Pro residues" evidence="1">
    <location>
        <begin position="126"/>
        <end position="135"/>
    </location>
</feature>
<name>S8DG97_9LAMI</name>
<dbReference type="Proteomes" id="UP000015453">
    <property type="component" value="Unassembled WGS sequence"/>
</dbReference>
<evidence type="ECO:0000313" key="3">
    <source>
        <dbReference type="Proteomes" id="UP000015453"/>
    </source>
</evidence>
<comment type="caution">
    <text evidence="2">The sequence shown here is derived from an EMBL/GenBank/DDBJ whole genome shotgun (WGS) entry which is preliminary data.</text>
</comment>
<feature type="non-terminal residue" evidence="2">
    <location>
        <position position="1"/>
    </location>
</feature>
<organism evidence="2 3">
    <name type="scientific">Genlisea aurea</name>
    <dbReference type="NCBI Taxonomy" id="192259"/>
    <lineage>
        <taxon>Eukaryota</taxon>
        <taxon>Viridiplantae</taxon>
        <taxon>Streptophyta</taxon>
        <taxon>Embryophyta</taxon>
        <taxon>Tracheophyta</taxon>
        <taxon>Spermatophyta</taxon>
        <taxon>Magnoliopsida</taxon>
        <taxon>eudicotyledons</taxon>
        <taxon>Gunneridae</taxon>
        <taxon>Pentapetalae</taxon>
        <taxon>asterids</taxon>
        <taxon>lamiids</taxon>
        <taxon>Lamiales</taxon>
        <taxon>Lentibulariaceae</taxon>
        <taxon>Genlisea</taxon>
    </lineage>
</organism>
<feature type="compositionally biased region" description="Pro residues" evidence="1">
    <location>
        <begin position="183"/>
        <end position="197"/>
    </location>
</feature>
<feature type="region of interest" description="Disordered" evidence="1">
    <location>
        <begin position="108"/>
        <end position="197"/>
    </location>
</feature>
<feature type="non-terminal residue" evidence="2">
    <location>
        <position position="197"/>
    </location>
</feature>
<evidence type="ECO:0000256" key="1">
    <source>
        <dbReference type="SAM" id="MobiDB-lite"/>
    </source>
</evidence>
<accession>S8DG97</accession>
<dbReference type="AlphaFoldDB" id="S8DG97"/>
<protein>
    <submittedName>
        <fullName evidence="2">Uncharacterized protein</fullName>
    </submittedName>
</protein>
<keyword evidence="3" id="KW-1185">Reference proteome</keyword>
<proteinExistence type="predicted"/>
<evidence type="ECO:0000313" key="2">
    <source>
        <dbReference type="EMBL" id="EPS58352.1"/>
    </source>
</evidence>
<sequence>TGMGIWMRCVPRDSSRKVDLGHGRVDDAGRFNVTLTTAAAGNSTRTIKCRARIENTGDEKCPIRTAVLKKVVADETMMVIEFDPRTCQSAFFWPFFNPLPNVTFSPAAPPEWSVGGPPIDSEQSPPEQPRTPPQIPQHQKPILQPETPQKPTLTAPVTPYHQSSPPPAPLFSNPVIPTYHHSSPPPAPLFSNPVIPP</sequence>
<dbReference type="EMBL" id="AUSU01009300">
    <property type="protein sequence ID" value="EPS58352.1"/>
    <property type="molecule type" value="Genomic_DNA"/>
</dbReference>
<reference evidence="2 3" key="1">
    <citation type="journal article" date="2013" name="BMC Genomics">
        <title>The miniature genome of a carnivorous plant Genlisea aurea contains a low number of genes and short non-coding sequences.</title>
        <authorList>
            <person name="Leushkin E.V."/>
            <person name="Sutormin R.A."/>
            <person name="Nabieva E.R."/>
            <person name="Penin A.A."/>
            <person name="Kondrashov A.S."/>
            <person name="Logacheva M.D."/>
        </authorList>
    </citation>
    <scope>NUCLEOTIDE SEQUENCE [LARGE SCALE GENOMIC DNA]</scope>
</reference>
<gene>
    <name evidence="2" type="ORF">M569_16462</name>
</gene>